<keyword evidence="3 6" id="KW-1133">Transmembrane helix</keyword>
<organism evidence="8 9">
    <name type="scientific">Aromatoleum buckelii</name>
    <dbReference type="NCBI Taxonomy" id="200254"/>
    <lineage>
        <taxon>Bacteria</taxon>
        <taxon>Pseudomonadati</taxon>
        <taxon>Pseudomonadota</taxon>
        <taxon>Betaproteobacteria</taxon>
        <taxon>Rhodocyclales</taxon>
        <taxon>Rhodocyclaceae</taxon>
        <taxon>Aromatoleum</taxon>
    </lineage>
</organism>
<dbReference type="InterPro" id="IPR050369">
    <property type="entry name" value="RBOH/FRE"/>
</dbReference>
<feature type="transmembrane region" description="Helical" evidence="6">
    <location>
        <begin position="68"/>
        <end position="91"/>
    </location>
</feature>
<dbReference type="SUPFAM" id="SSF63380">
    <property type="entry name" value="Riboflavin synthase domain-like"/>
    <property type="match status" value="1"/>
</dbReference>
<gene>
    <name evidence="8" type="ORF">GO608_00120</name>
</gene>
<comment type="subcellular location">
    <subcellularLocation>
        <location evidence="1">Membrane</location>
        <topology evidence="1">Multi-pass membrane protein</topology>
    </subcellularLocation>
</comment>
<feature type="transmembrane region" description="Helical" evidence="6">
    <location>
        <begin position="28"/>
        <end position="48"/>
    </location>
</feature>
<evidence type="ECO:0000259" key="7">
    <source>
        <dbReference type="PROSITE" id="PS51384"/>
    </source>
</evidence>
<dbReference type="PANTHER" id="PTHR11972:SF153">
    <property type="entry name" value="SUPEROXIDE-GENERATING NADPH OXIDASE HEAVY CHAIN SUBUNIT A"/>
    <property type="match status" value="1"/>
</dbReference>
<keyword evidence="4" id="KW-0560">Oxidoreductase</keyword>
<evidence type="ECO:0000313" key="8">
    <source>
        <dbReference type="EMBL" id="NMF91738.1"/>
    </source>
</evidence>
<dbReference type="InterPro" id="IPR039261">
    <property type="entry name" value="FNR_nucleotide-bd"/>
</dbReference>
<dbReference type="InterPro" id="IPR013121">
    <property type="entry name" value="Fe_red_NAD-bd_6"/>
</dbReference>
<evidence type="ECO:0000256" key="1">
    <source>
        <dbReference type="ARBA" id="ARBA00004141"/>
    </source>
</evidence>
<dbReference type="PROSITE" id="PS51384">
    <property type="entry name" value="FAD_FR"/>
    <property type="match status" value="1"/>
</dbReference>
<feature type="transmembrane region" description="Helical" evidence="6">
    <location>
        <begin position="273"/>
        <end position="291"/>
    </location>
</feature>
<dbReference type="Pfam" id="PF01794">
    <property type="entry name" value="Ferric_reduct"/>
    <property type="match status" value="1"/>
</dbReference>
<comment type="caution">
    <text evidence="8">The sequence shown here is derived from an EMBL/GenBank/DDBJ whole genome shotgun (WGS) entry which is preliminary data.</text>
</comment>
<dbReference type="InterPro" id="IPR017938">
    <property type="entry name" value="Riboflavin_synthase-like_b-brl"/>
</dbReference>
<dbReference type="Gene3D" id="2.40.30.10">
    <property type="entry name" value="Translation factors"/>
    <property type="match status" value="1"/>
</dbReference>
<dbReference type="CDD" id="cd06186">
    <property type="entry name" value="NOX_Duox_like_FAD_NADP"/>
    <property type="match status" value="1"/>
</dbReference>
<feature type="transmembrane region" description="Helical" evidence="6">
    <location>
        <begin position="233"/>
        <end position="252"/>
    </location>
</feature>
<feature type="domain" description="FAD-binding FR-type" evidence="7">
    <location>
        <begin position="306"/>
        <end position="411"/>
    </location>
</feature>
<evidence type="ECO:0000256" key="6">
    <source>
        <dbReference type="SAM" id="Phobius"/>
    </source>
</evidence>
<keyword evidence="9" id="KW-1185">Reference proteome</keyword>
<evidence type="ECO:0000256" key="3">
    <source>
        <dbReference type="ARBA" id="ARBA00022989"/>
    </source>
</evidence>
<dbReference type="InterPro" id="IPR017927">
    <property type="entry name" value="FAD-bd_FR_type"/>
</dbReference>
<feature type="transmembrane region" description="Helical" evidence="6">
    <location>
        <begin position="111"/>
        <end position="130"/>
    </location>
</feature>
<keyword evidence="5 6" id="KW-0472">Membrane</keyword>
<sequence length="558" mass="63675">MNTRNILAVSTAAPGGWRPGRLTARHNLWSGIPWLLLFSAALVAQFYLGFIYQSNETTNLPMRLARGTAWSLLVVLAVLWLPVMRHAVSALRRSRLGEGLPLDKAKSVHRWLGHLFIALALVHGANYLGYFTTLNAPFTDILFGREPDLLRAMRTTMYEFVSDDEYIDITERWIAAGMPKDMYEAELGYFIKDECGKCHSSSSTQTYAIPGMPITNYAEAASWTGENIQSRQFRINMSGLVLFVLGAALWIFSLKHFRRRHHHLFQRIHRLGYLFAALLLLHIPSLEWIYLPLVGLAAELYLSRRHHLYRDCIARLTPLEGNVVRLEIDRPQGMILRAGHYVRLRIPALSRKEWHEFSLTGQRPTAEGDSVVLKIRCSGDWTGRLQATLAGKTEHTLQVDLRGPYASPVAHALKTGEWVLVAGGIGVTPFLGLIREILREPGMHREFHLVWMVREPALLEWVRPLVERLCERRDIRCHWYFYLTDLPEDGRPPVWLERVQGEPGVRLRSGMPDWSTLAAEIAVQSRRPTCFVCGPAALASDVVRVCRRRGWPVRLEQF</sequence>
<evidence type="ECO:0000313" key="9">
    <source>
        <dbReference type="Proteomes" id="UP000601990"/>
    </source>
</evidence>
<dbReference type="SUPFAM" id="SSF52343">
    <property type="entry name" value="Ferredoxin reductase-like, C-terminal NADP-linked domain"/>
    <property type="match status" value="1"/>
</dbReference>
<dbReference type="InterPro" id="IPR013112">
    <property type="entry name" value="FAD-bd_8"/>
</dbReference>
<proteinExistence type="predicted"/>
<accession>A0ABX1MYW2</accession>
<dbReference type="InterPro" id="IPR013130">
    <property type="entry name" value="Fe3_Rdtase_TM_dom"/>
</dbReference>
<evidence type="ECO:0000256" key="2">
    <source>
        <dbReference type="ARBA" id="ARBA00022692"/>
    </source>
</evidence>
<name>A0ABX1MYW2_9RHOO</name>
<dbReference type="RefSeq" id="WP_169197101.1">
    <property type="nucleotide sequence ID" value="NZ_WTVH02000008.1"/>
</dbReference>
<protein>
    <recommendedName>
        <fullName evidence="7">FAD-binding FR-type domain-containing protein</fullName>
    </recommendedName>
</protein>
<dbReference type="PANTHER" id="PTHR11972">
    <property type="entry name" value="NADPH OXIDASE"/>
    <property type="match status" value="1"/>
</dbReference>
<dbReference type="Pfam" id="PF08030">
    <property type="entry name" value="NAD_binding_6"/>
    <property type="match status" value="1"/>
</dbReference>
<dbReference type="Gene3D" id="3.40.50.80">
    <property type="entry name" value="Nucleotide-binding domain of ferredoxin-NADP reductase (FNR) module"/>
    <property type="match status" value="1"/>
</dbReference>
<dbReference type="EMBL" id="WTVH01000001">
    <property type="protein sequence ID" value="NMF91738.1"/>
    <property type="molecule type" value="Genomic_DNA"/>
</dbReference>
<evidence type="ECO:0000256" key="5">
    <source>
        <dbReference type="ARBA" id="ARBA00023136"/>
    </source>
</evidence>
<dbReference type="Proteomes" id="UP000601990">
    <property type="component" value="Unassembled WGS sequence"/>
</dbReference>
<keyword evidence="2 6" id="KW-0812">Transmembrane</keyword>
<reference evidence="8" key="1">
    <citation type="submission" date="2019-12" db="EMBL/GenBank/DDBJ databases">
        <title>Comparative genomics gives insights into the taxonomy of the Azoarcus-Aromatoleum group and reveals separate origins of nif in the plant-associated Azoarcus and non-plant-associated Aromatoleum sub-groups.</title>
        <authorList>
            <person name="Lafos M."/>
            <person name="Maluk M."/>
            <person name="Batista M."/>
            <person name="Junghare M."/>
            <person name="Carmona M."/>
            <person name="Faoro H."/>
            <person name="Cruz L.M."/>
            <person name="Battistoni F."/>
            <person name="De Souza E."/>
            <person name="Pedrosa F."/>
            <person name="Chen W.-M."/>
            <person name="Poole P.S."/>
            <person name="Dixon R.A."/>
            <person name="James E.K."/>
        </authorList>
    </citation>
    <scope>NUCLEOTIDE SEQUENCE</scope>
    <source>
        <strain evidence="8">U120</strain>
    </source>
</reference>
<evidence type="ECO:0000256" key="4">
    <source>
        <dbReference type="ARBA" id="ARBA00023002"/>
    </source>
</evidence>
<dbReference type="Pfam" id="PF08022">
    <property type="entry name" value="FAD_binding_8"/>
    <property type="match status" value="1"/>
</dbReference>